<dbReference type="OrthoDB" id="10005910at2759"/>
<dbReference type="GO" id="GO:0044715">
    <property type="term" value="F:8-oxo-dGDP phosphatase activity"/>
    <property type="evidence" value="ECO:0007669"/>
    <property type="project" value="TreeGrafter"/>
</dbReference>
<dbReference type="GO" id="GO:0044716">
    <property type="term" value="F:8-oxo-GDP phosphatase activity"/>
    <property type="evidence" value="ECO:0007669"/>
    <property type="project" value="TreeGrafter"/>
</dbReference>
<evidence type="ECO:0000313" key="10">
    <source>
        <dbReference type="Proteomes" id="UP000092462"/>
    </source>
</evidence>
<dbReference type="RefSeq" id="XP_055712314.1">
    <property type="nucleotide sequence ID" value="XM_055856339.1"/>
</dbReference>
<dbReference type="PROSITE" id="PS00893">
    <property type="entry name" value="NUDIX_BOX"/>
    <property type="match status" value="1"/>
</dbReference>
<dbReference type="RefSeq" id="XP_055712306.1">
    <property type="nucleotide sequence ID" value="XM_055856331.1"/>
</dbReference>
<keyword evidence="4" id="KW-0479">Metal-binding</keyword>
<dbReference type="PRINTS" id="PR00502">
    <property type="entry name" value="NUDIXFAMILY"/>
</dbReference>
<dbReference type="InterPro" id="IPR020476">
    <property type="entry name" value="Nudix_hydrolase"/>
</dbReference>
<reference evidence="9" key="1">
    <citation type="submission" date="2022-08" db="UniProtKB">
        <authorList>
            <consortium name="EnsemblMetazoa"/>
        </authorList>
    </citation>
    <scope>IDENTIFICATION</scope>
    <source>
        <strain evidence="9">Israel</strain>
    </source>
</reference>
<evidence type="ECO:0000313" key="9">
    <source>
        <dbReference type="EnsemblMetazoa" id="PPAI007597-PA"/>
    </source>
</evidence>
<evidence type="ECO:0000256" key="8">
    <source>
        <dbReference type="RuleBase" id="RU003476"/>
    </source>
</evidence>
<comment type="similarity">
    <text evidence="3 8">Belongs to the Nudix hydrolase family.</text>
</comment>
<dbReference type="Gene3D" id="3.90.79.10">
    <property type="entry name" value="Nucleoside Triphosphate Pyrophosphohydrolase"/>
    <property type="match status" value="1"/>
</dbReference>
<dbReference type="CDD" id="cd04671">
    <property type="entry name" value="NUDIX_8DGDPP_Nudt18"/>
    <property type="match status" value="1"/>
</dbReference>
<dbReference type="RefSeq" id="XP_055712323.1">
    <property type="nucleotide sequence ID" value="XM_055856348.1"/>
</dbReference>
<dbReference type="Pfam" id="PF00293">
    <property type="entry name" value="NUDIX"/>
    <property type="match status" value="1"/>
</dbReference>
<dbReference type="GO" id="GO:0046872">
    <property type="term" value="F:metal ion binding"/>
    <property type="evidence" value="ECO:0007669"/>
    <property type="project" value="UniProtKB-KW"/>
</dbReference>
<keyword evidence="10" id="KW-1185">Reference proteome</keyword>
<comment type="cofactor">
    <cofactor evidence="2">
        <name>Mg(2+)</name>
        <dbReference type="ChEBI" id="CHEBI:18420"/>
    </cofactor>
</comment>
<dbReference type="KEGG" id="ppap:129807217"/>
<evidence type="ECO:0000256" key="3">
    <source>
        <dbReference type="ARBA" id="ARBA00005582"/>
    </source>
</evidence>
<evidence type="ECO:0000256" key="2">
    <source>
        <dbReference type="ARBA" id="ARBA00001946"/>
    </source>
</evidence>
<dbReference type="InterPro" id="IPR042970">
    <property type="entry name" value="NUDT18_NUDIX"/>
</dbReference>
<dbReference type="PROSITE" id="PS51462">
    <property type="entry name" value="NUDIX"/>
    <property type="match status" value="1"/>
</dbReference>
<dbReference type="InterPro" id="IPR015797">
    <property type="entry name" value="NUDIX_hydrolase-like_dom_sf"/>
</dbReference>
<dbReference type="SUPFAM" id="SSF55811">
    <property type="entry name" value="Nudix"/>
    <property type="match status" value="1"/>
</dbReference>
<comment type="cofactor">
    <cofactor evidence="1">
        <name>Mn(2+)</name>
        <dbReference type="ChEBI" id="CHEBI:29035"/>
    </cofactor>
</comment>
<keyword evidence="5 8" id="KW-0378">Hydrolase</keyword>
<dbReference type="VEuPathDB" id="VectorBase:PPAPM1_011107"/>
<keyword evidence="7" id="KW-0464">Manganese</keyword>
<evidence type="ECO:0000256" key="7">
    <source>
        <dbReference type="ARBA" id="ARBA00023211"/>
    </source>
</evidence>
<evidence type="ECO:0000256" key="1">
    <source>
        <dbReference type="ARBA" id="ARBA00001936"/>
    </source>
</evidence>
<dbReference type="Proteomes" id="UP000092462">
    <property type="component" value="Unassembled WGS sequence"/>
</dbReference>
<organism evidence="9 10">
    <name type="scientific">Phlebotomus papatasi</name>
    <name type="common">Sandfly</name>
    <dbReference type="NCBI Taxonomy" id="29031"/>
    <lineage>
        <taxon>Eukaryota</taxon>
        <taxon>Metazoa</taxon>
        <taxon>Ecdysozoa</taxon>
        <taxon>Arthropoda</taxon>
        <taxon>Hexapoda</taxon>
        <taxon>Insecta</taxon>
        <taxon>Pterygota</taxon>
        <taxon>Neoptera</taxon>
        <taxon>Endopterygota</taxon>
        <taxon>Diptera</taxon>
        <taxon>Nematocera</taxon>
        <taxon>Psychodoidea</taxon>
        <taxon>Psychodidae</taxon>
        <taxon>Phlebotomus</taxon>
        <taxon>Phlebotomus</taxon>
    </lineage>
</organism>
<name>A0A1B0DHG3_PHLPP</name>
<dbReference type="InterPro" id="IPR000086">
    <property type="entry name" value="NUDIX_hydrolase_dom"/>
</dbReference>
<protein>
    <submittedName>
        <fullName evidence="9">Uncharacterized protein</fullName>
    </submittedName>
</protein>
<dbReference type="PANTHER" id="PTHR22769">
    <property type="entry name" value="MUTT/NUDIX HYDROLASE"/>
    <property type="match status" value="1"/>
</dbReference>
<accession>A0A1B0DHG3</accession>
<dbReference type="GeneID" id="129807217"/>
<proteinExistence type="inferred from homology"/>
<dbReference type="EMBL" id="AJVK01061072">
    <property type="status" value="NOT_ANNOTATED_CDS"/>
    <property type="molecule type" value="Genomic_DNA"/>
</dbReference>
<dbReference type="RefSeq" id="XP_055712333.1">
    <property type="nucleotide sequence ID" value="XM_055856358.1"/>
</dbReference>
<dbReference type="EnsemblMetazoa" id="PPAI007597-RA">
    <property type="protein sequence ID" value="PPAI007597-PA"/>
    <property type="gene ID" value="PPAI007597"/>
</dbReference>
<keyword evidence="6" id="KW-0460">Magnesium</keyword>
<dbReference type="VEuPathDB" id="VectorBase:PPAI007597"/>
<evidence type="ECO:0000256" key="4">
    <source>
        <dbReference type="ARBA" id="ARBA00022723"/>
    </source>
</evidence>
<evidence type="ECO:0000256" key="6">
    <source>
        <dbReference type="ARBA" id="ARBA00022842"/>
    </source>
</evidence>
<evidence type="ECO:0000256" key="5">
    <source>
        <dbReference type="ARBA" id="ARBA00022801"/>
    </source>
</evidence>
<dbReference type="PANTHER" id="PTHR22769:SF56">
    <property type="entry name" value="8-OXO-DGDP PHOSPHATASE NUDT18"/>
    <property type="match status" value="1"/>
</dbReference>
<dbReference type="AlphaFoldDB" id="A0A1B0DHG3"/>
<sequence length="335" mass="37199">MEVHLSNLMGKLSIDNGVSDLCDFSLAEQNALSEAHGITPSTSPDYLPILGKTVNYIVAFVLVNDANEVLMMQESRESCRGKWYLPAGRMEPGEKVVEAAAREVLEETGLIVEITTLLLVETAGGSWFRFVVTGEIVGGELKTPEHADSESLQASWVSDVAKLNLRSKDIIALINYGHLYKNTISVALWPRTMLPKAQAHTKSHLRLVMAIKKRATNRFHILYSEKQTSHYPTVEIHPERSIYSTLIKFMKEIFGADLPQHKPLGLFSVEHSPSETASTATDGICLTLLVLFRPPLEEVALIGKYVWEELPSEASHEMEKLITAKHALIGLSVLR</sequence>
<dbReference type="InterPro" id="IPR020084">
    <property type="entry name" value="NUDIX_hydrolase_CS"/>
</dbReference>